<sequence length="288" mass="31627">MKIEDIKTVGIVGADPIGQGIAAMSAMSGYETYLYDINNQALDPAYESIRAELNRQISAGKITEAEGEAAMGRLHITYDIRDITGEVVIENLNADKKTKKMLVEELERLNAHTSIIVTNTGDVSVTQLAGDMSHPGRFAGIHLFNPVPKIPLVEVIAGEATDPSTVELISEYTLKMGKTPVKVKDTPGFVVNRVASPFYLESLKVLEEGVADVKTIDALLENAGFTMGPFKVIDYLGVDTNQKISQMMFKAFGNEPRFRPSRIQQRKVDVGHLGQKSGKGFYDYEKNK</sequence>
<feature type="domain" description="3-hydroxyacyl-CoA dehydrogenase NAD binding" evidence="4">
    <location>
        <begin position="8"/>
        <end position="186"/>
    </location>
</feature>
<feature type="domain" description="3-hydroxyacyl-CoA dehydrogenase C-terminal" evidence="3">
    <location>
        <begin position="188"/>
        <end position="284"/>
    </location>
</feature>
<dbReference type="InterPro" id="IPR006176">
    <property type="entry name" value="3-OHacyl-CoA_DH_NAD-bd"/>
</dbReference>
<organism evidence="5 6">
    <name type="scientific">Fulvitalea axinellae</name>
    <dbReference type="NCBI Taxonomy" id="1182444"/>
    <lineage>
        <taxon>Bacteria</taxon>
        <taxon>Pseudomonadati</taxon>
        <taxon>Bacteroidota</taxon>
        <taxon>Cytophagia</taxon>
        <taxon>Cytophagales</taxon>
        <taxon>Persicobacteraceae</taxon>
        <taxon>Fulvitalea</taxon>
    </lineage>
</organism>
<dbReference type="SUPFAM" id="SSF48179">
    <property type="entry name" value="6-phosphogluconate dehydrogenase C-terminal domain-like"/>
    <property type="match status" value="1"/>
</dbReference>
<evidence type="ECO:0000259" key="3">
    <source>
        <dbReference type="Pfam" id="PF00725"/>
    </source>
</evidence>
<dbReference type="SUPFAM" id="SSF51735">
    <property type="entry name" value="NAD(P)-binding Rossmann-fold domains"/>
    <property type="match status" value="1"/>
</dbReference>
<dbReference type="Proteomes" id="UP001348817">
    <property type="component" value="Chromosome"/>
</dbReference>
<feature type="site" description="Important for catalytic activity" evidence="2">
    <location>
        <position position="142"/>
    </location>
</feature>
<dbReference type="EMBL" id="AP025314">
    <property type="protein sequence ID" value="BDD10278.1"/>
    <property type="molecule type" value="Genomic_DNA"/>
</dbReference>
<evidence type="ECO:0000256" key="2">
    <source>
        <dbReference type="PIRSR" id="PIRSR000105-1"/>
    </source>
</evidence>
<evidence type="ECO:0000259" key="4">
    <source>
        <dbReference type="Pfam" id="PF02737"/>
    </source>
</evidence>
<dbReference type="InterPro" id="IPR006108">
    <property type="entry name" value="3HC_DH_C"/>
</dbReference>
<dbReference type="GO" id="GO:0006635">
    <property type="term" value="P:fatty acid beta-oxidation"/>
    <property type="evidence" value="ECO:0007669"/>
    <property type="project" value="TreeGrafter"/>
</dbReference>
<dbReference type="InterPro" id="IPR006180">
    <property type="entry name" value="3-OHacyl-CoA_DH_CS"/>
</dbReference>
<reference evidence="5 6" key="1">
    <citation type="submission" date="2021-12" db="EMBL/GenBank/DDBJ databases">
        <title>Genome sequencing of bacteria with rrn-lacking chromosome and rrn-plasmid.</title>
        <authorList>
            <person name="Anda M."/>
            <person name="Iwasaki W."/>
        </authorList>
    </citation>
    <scope>NUCLEOTIDE SEQUENCE [LARGE SCALE GENOMIC DNA]</scope>
    <source>
        <strain evidence="5 6">DSM 100852</strain>
    </source>
</reference>
<accession>A0AAU9CQB9</accession>
<gene>
    <name evidence="5" type="ORF">FUAX_27100</name>
</gene>
<evidence type="ECO:0008006" key="7">
    <source>
        <dbReference type="Google" id="ProtNLM"/>
    </source>
</evidence>
<dbReference type="PIRSF" id="PIRSF000105">
    <property type="entry name" value="HCDH"/>
    <property type="match status" value="1"/>
</dbReference>
<dbReference type="Pfam" id="PF02737">
    <property type="entry name" value="3HCDH_N"/>
    <property type="match status" value="1"/>
</dbReference>
<dbReference type="KEGG" id="fax:FUAX_27100"/>
<keyword evidence="6" id="KW-1185">Reference proteome</keyword>
<evidence type="ECO:0000313" key="5">
    <source>
        <dbReference type="EMBL" id="BDD10278.1"/>
    </source>
</evidence>
<keyword evidence="1" id="KW-0560">Oxidoreductase</keyword>
<dbReference type="PROSITE" id="PS00067">
    <property type="entry name" value="3HCDH"/>
    <property type="match status" value="1"/>
</dbReference>
<evidence type="ECO:0000256" key="1">
    <source>
        <dbReference type="ARBA" id="ARBA00023002"/>
    </source>
</evidence>
<dbReference type="PANTHER" id="PTHR48075:SF5">
    <property type="entry name" value="3-HYDROXYBUTYRYL-COA DEHYDROGENASE"/>
    <property type="match status" value="1"/>
</dbReference>
<dbReference type="Gene3D" id="1.10.1040.50">
    <property type="match status" value="1"/>
</dbReference>
<dbReference type="RefSeq" id="WP_338391847.1">
    <property type="nucleotide sequence ID" value="NZ_AP025314.1"/>
</dbReference>
<dbReference type="Gene3D" id="3.40.50.720">
    <property type="entry name" value="NAD(P)-binding Rossmann-like Domain"/>
    <property type="match status" value="1"/>
</dbReference>
<protein>
    <recommendedName>
        <fullName evidence="7">3-hydroxybutyryl-CoA dehydrogenase</fullName>
    </recommendedName>
</protein>
<dbReference type="GO" id="GO:0070403">
    <property type="term" value="F:NAD+ binding"/>
    <property type="evidence" value="ECO:0007669"/>
    <property type="project" value="InterPro"/>
</dbReference>
<dbReference type="Pfam" id="PF00725">
    <property type="entry name" value="3HCDH"/>
    <property type="match status" value="1"/>
</dbReference>
<dbReference type="GO" id="GO:0008691">
    <property type="term" value="F:3-hydroxybutyryl-CoA dehydrogenase activity"/>
    <property type="evidence" value="ECO:0007669"/>
    <property type="project" value="TreeGrafter"/>
</dbReference>
<dbReference type="PANTHER" id="PTHR48075">
    <property type="entry name" value="3-HYDROXYACYL-COA DEHYDROGENASE FAMILY PROTEIN"/>
    <property type="match status" value="1"/>
</dbReference>
<dbReference type="InterPro" id="IPR022694">
    <property type="entry name" value="3-OHacyl-CoA_DH"/>
</dbReference>
<dbReference type="InterPro" id="IPR036291">
    <property type="entry name" value="NAD(P)-bd_dom_sf"/>
</dbReference>
<evidence type="ECO:0000313" key="6">
    <source>
        <dbReference type="Proteomes" id="UP001348817"/>
    </source>
</evidence>
<dbReference type="AlphaFoldDB" id="A0AAU9CQB9"/>
<proteinExistence type="predicted"/>
<dbReference type="InterPro" id="IPR008927">
    <property type="entry name" value="6-PGluconate_DH-like_C_sf"/>
</dbReference>
<name>A0AAU9CQB9_9BACT</name>